<evidence type="ECO:0000256" key="8">
    <source>
        <dbReference type="HAMAP-Rule" id="MF_00105"/>
    </source>
</evidence>
<dbReference type="PANTHER" id="PTHR30437:SF4">
    <property type="entry name" value="TRANSCRIPTION ELONGATION FACTOR GREA"/>
    <property type="match status" value="1"/>
</dbReference>
<dbReference type="Pfam" id="PF03449">
    <property type="entry name" value="GreA_GreB_N"/>
    <property type="match status" value="1"/>
</dbReference>
<dbReference type="AlphaFoldDB" id="A0A068VSY0"/>
<dbReference type="PIRSF" id="PIRSF006092">
    <property type="entry name" value="GreA_GreB"/>
    <property type="match status" value="1"/>
</dbReference>
<dbReference type="NCBIfam" id="TIGR01462">
    <property type="entry name" value="greA"/>
    <property type="match status" value="1"/>
</dbReference>
<evidence type="ECO:0000256" key="2">
    <source>
        <dbReference type="ARBA" id="ARBA00013729"/>
    </source>
</evidence>
<feature type="domain" description="Transcription elongation factor GreA/GreB C-terminal" evidence="10">
    <location>
        <begin position="85"/>
        <end position="163"/>
    </location>
</feature>
<name>A0A068VSY0_PROFF</name>
<dbReference type="PROSITE" id="PS00830">
    <property type="entry name" value="GREAB_2"/>
    <property type="match status" value="1"/>
</dbReference>
<dbReference type="InterPro" id="IPR022691">
    <property type="entry name" value="Tscrpt_elong_fac_GreA/B_N"/>
</dbReference>
<dbReference type="SUPFAM" id="SSF46557">
    <property type="entry name" value="GreA transcript cleavage protein, N-terminal domain"/>
    <property type="match status" value="1"/>
</dbReference>
<dbReference type="InterPro" id="IPR036805">
    <property type="entry name" value="Tscrpt_elong_fac_GreA/B_N_sf"/>
</dbReference>
<evidence type="ECO:0000256" key="6">
    <source>
        <dbReference type="ARBA" id="ARBA00024916"/>
    </source>
</evidence>
<dbReference type="Pfam" id="PF01272">
    <property type="entry name" value="GreA_GreB"/>
    <property type="match status" value="1"/>
</dbReference>
<dbReference type="GO" id="GO:0006354">
    <property type="term" value="P:DNA-templated transcription elongation"/>
    <property type="evidence" value="ECO:0007669"/>
    <property type="project" value="TreeGrafter"/>
</dbReference>
<dbReference type="PATRIC" id="fig|66712.6.peg.1647"/>
<evidence type="ECO:0000259" key="10">
    <source>
        <dbReference type="Pfam" id="PF01272"/>
    </source>
</evidence>
<evidence type="ECO:0000313" key="12">
    <source>
        <dbReference type="EMBL" id="CEP26478.1"/>
    </source>
</evidence>
<dbReference type="PANTHER" id="PTHR30437">
    <property type="entry name" value="TRANSCRIPTION ELONGATION FACTOR GREA"/>
    <property type="match status" value="1"/>
</dbReference>
<dbReference type="InterPro" id="IPR023459">
    <property type="entry name" value="Tscrpt_elong_fac_GreA/B_fam"/>
</dbReference>
<dbReference type="KEGG" id="pfre:RM25_1619"/>
<organism evidence="12">
    <name type="scientific">Propionibacterium freudenreichii subsp. freudenreichii</name>
    <dbReference type="NCBI Taxonomy" id="66712"/>
    <lineage>
        <taxon>Bacteria</taxon>
        <taxon>Bacillati</taxon>
        <taxon>Actinomycetota</taxon>
        <taxon>Actinomycetes</taxon>
        <taxon>Propionibacteriales</taxon>
        <taxon>Propionibacteriaceae</taxon>
        <taxon>Propionibacterium</taxon>
    </lineage>
</organism>
<protein>
    <recommendedName>
        <fullName evidence="2 8">Transcription elongation factor GreA</fullName>
    </recommendedName>
    <alternativeName>
        <fullName evidence="7 8">Transcript cleavage factor GreA</fullName>
    </alternativeName>
</protein>
<accession>A0A068VSY0</accession>
<evidence type="ECO:0000259" key="11">
    <source>
        <dbReference type="Pfam" id="PF03449"/>
    </source>
</evidence>
<dbReference type="GO" id="GO:0032784">
    <property type="term" value="P:regulation of DNA-templated transcription elongation"/>
    <property type="evidence" value="ECO:0007669"/>
    <property type="project" value="UniProtKB-UniRule"/>
</dbReference>
<dbReference type="RefSeq" id="WP_013161573.1">
    <property type="nucleotide sequence ID" value="NZ_CP010341.1"/>
</dbReference>
<keyword evidence="4 8" id="KW-0238">DNA-binding</keyword>
<dbReference type="InterPro" id="IPR018151">
    <property type="entry name" value="TF_GreA/GreB_CS"/>
</dbReference>
<dbReference type="FunFam" id="1.10.287.180:FF:000001">
    <property type="entry name" value="Transcription elongation factor GreA"/>
    <property type="match status" value="1"/>
</dbReference>
<evidence type="ECO:0000256" key="5">
    <source>
        <dbReference type="ARBA" id="ARBA00023163"/>
    </source>
</evidence>
<evidence type="ECO:0000256" key="7">
    <source>
        <dbReference type="ARBA" id="ARBA00030776"/>
    </source>
</evidence>
<dbReference type="GO" id="GO:0070063">
    <property type="term" value="F:RNA polymerase binding"/>
    <property type="evidence" value="ECO:0007669"/>
    <property type="project" value="InterPro"/>
</dbReference>
<gene>
    <name evidence="8 12" type="primary">greA</name>
    <name evidence="12" type="ORF">PFCIRM138_07765</name>
</gene>
<comment type="similarity">
    <text evidence="1 8 9">Belongs to the GreA/GreB family.</text>
</comment>
<evidence type="ECO:0000256" key="4">
    <source>
        <dbReference type="ARBA" id="ARBA00023125"/>
    </source>
</evidence>
<sequence length="167" mass="18124">MSDKQTIWMTQDAYTKLQEELDYLKGEGRSLIAKKIGAAKAEGDLSENGGYHAAREEQGQQELRIRQLEQMLQHAEVGEPQGAPDEVTAGSTVTVAYDGDPDDTDVFLLGSREMMGVDKSVDTQVFSPQSPLGAAVLGRSAGDTVEYQAPNGREVSVKIMKVESFAK</sequence>
<evidence type="ECO:0000256" key="1">
    <source>
        <dbReference type="ARBA" id="ARBA00008213"/>
    </source>
</evidence>
<proteinExistence type="inferred from homology"/>
<evidence type="ECO:0000256" key="3">
    <source>
        <dbReference type="ARBA" id="ARBA00023015"/>
    </source>
</evidence>
<feature type="domain" description="Transcription elongation factor GreA/GreB N-terminal" evidence="11">
    <location>
        <begin position="7"/>
        <end position="77"/>
    </location>
</feature>
<dbReference type="GeneID" id="61221680"/>
<dbReference type="NCBIfam" id="NF001262">
    <property type="entry name" value="PRK00226.1-3"/>
    <property type="match status" value="1"/>
</dbReference>
<dbReference type="GO" id="GO:0003677">
    <property type="term" value="F:DNA binding"/>
    <property type="evidence" value="ECO:0007669"/>
    <property type="project" value="UniProtKB-UniRule"/>
</dbReference>
<keyword evidence="5 8" id="KW-0804">Transcription</keyword>
<dbReference type="SUPFAM" id="SSF54534">
    <property type="entry name" value="FKBP-like"/>
    <property type="match status" value="1"/>
</dbReference>
<dbReference type="Gene3D" id="3.10.50.30">
    <property type="entry name" value="Transcription elongation factor, GreA/GreB, C-terminal domain"/>
    <property type="match status" value="1"/>
</dbReference>
<evidence type="ECO:0000256" key="9">
    <source>
        <dbReference type="RuleBase" id="RU000556"/>
    </source>
</evidence>
<keyword evidence="12" id="KW-0648">Protein biosynthesis</keyword>
<dbReference type="EMBL" id="LM676412">
    <property type="protein sequence ID" value="CEP26478.1"/>
    <property type="molecule type" value="Genomic_DNA"/>
</dbReference>
<dbReference type="InterPro" id="IPR028624">
    <property type="entry name" value="Tscrpt_elong_fac_GreA/B"/>
</dbReference>
<dbReference type="HAMAP" id="MF_00105">
    <property type="entry name" value="GreA_GreB"/>
    <property type="match status" value="1"/>
</dbReference>
<dbReference type="Gene3D" id="1.10.287.180">
    <property type="entry name" value="Transcription elongation factor, GreA/GreB, N-terminal domain"/>
    <property type="match status" value="1"/>
</dbReference>
<dbReference type="InterPro" id="IPR001437">
    <property type="entry name" value="Tscrpt_elong_fac_GreA/B_C"/>
</dbReference>
<dbReference type="PROSITE" id="PS00829">
    <property type="entry name" value="GREAB_1"/>
    <property type="match status" value="1"/>
</dbReference>
<keyword evidence="12" id="KW-0251">Elongation factor</keyword>
<reference evidence="12" key="1">
    <citation type="submission" date="2014-08" db="EMBL/GenBank/DDBJ databases">
        <authorList>
            <person name="Falentin Helene"/>
        </authorList>
    </citation>
    <scope>NUCLEOTIDE SEQUENCE</scope>
</reference>
<keyword evidence="3 8" id="KW-0805">Transcription regulation</keyword>
<dbReference type="GO" id="GO:0003746">
    <property type="term" value="F:translation elongation factor activity"/>
    <property type="evidence" value="ECO:0007669"/>
    <property type="project" value="UniProtKB-KW"/>
</dbReference>
<dbReference type="InterPro" id="IPR006359">
    <property type="entry name" value="Tscrpt_elong_fac_GreA"/>
</dbReference>
<comment type="function">
    <text evidence="6 8 9">Necessary for efficient RNA polymerase transcription elongation past template-encoded arresting sites. The arresting sites in DNA have the property of trapping a certain fraction of elongating RNA polymerases that pass through, resulting in locked ternary complexes. Cleavage of the nascent transcript by cleavage factors such as GreA or GreB allows the resumption of elongation from the new 3'terminus. GreA releases sequences of 2 to 3 nucleotides.</text>
</comment>
<dbReference type="InterPro" id="IPR036953">
    <property type="entry name" value="GreA/GreB_C_sf"/>
</dbReference>